<evidence type="ECO:0000259" key="2">
    <source>
        <dbReference type="Pfam" id="PF24346"/>
    </source>
</evidence>
<protein>
    <recommendedName>
        <fullName evidence="5">DUF11 domain-containing protein</fullName>
    </recommendedName>
</protein>
<dbReference type="Pfam" id="PF01345">
    <property type="entry name" value="DUF11"/>
    <property type="match status" value="2"/>
</dbReference>
<dbReference type="InterPro" id="IPR047589">
    <property type="entry name" value="DUF11_rpt"/>
</dbReference>
<proteinExistence type="predicted"/>
<dbReference type="PANTHER" id="PTHR34819:SF3">
    <property type="entry name" value="CELL SURFACE PROTEIN"/>
    <property type="match status" value="1"/>
</dbReference>
<dbReference type="InterPro" id="IPR001434">
    <property type="entry name" value="OmcB-like_DUF11"/>
</dbReference>
<keyword evidence="4" id="KW-1185">Reference proteome</keyword>
<dbReference type="Gene3D" id="2.60.40.2810">
    <property type="match status" value="1"/>
</dbReference>
<dbReference type="Proteomes" id="UP000214684">
    <property type="component" value="Unassembled WGS sequence"/>
</dbReference>
<evidence type="ECO:0008006" key="5">
    <source>
        <dbReference type="Google" id="ProtNLM"/>
    </source>
</evidence>
<dbReference type="InterPro" id="IPR009091">
    <property type="entry name" value="RCC1/BLIP-II"/>
</dbReference>
<feature type="domain" description="DUF11" evidence="1">
    <location>
        <begin position="547"/>
        <end position="657"/>
    </location>
</feature>
<evidence type="ECO:0000259" key="1">
    <source>
        <dbReference type="Pfam" id="PF01345"/>
    </source>
</evidence>
<dbReference type="EMBL" id="MUGS01000029">
    <property type="protein sequence ID" value="OXG04855.1"/>
    <property type="molecule type" value="Genomic_DNA"/>
</dbReference>
<dbReference type="Gene3D" id="2.60.40.3440">
    <property type="match status" value="2"/>
</dbReference>
<dbReference type="SUPFAM" id="SSF50985">
    <property type="entry name" value="RCC1/BLIP-II"/>
    <property type="match status" value="1"/>
</dbReference>
<feature type="domain" description="DUF11" evidence="1">
    <location>
        <begin position="664"/>
        <end position="773"/>
    </location>
</feature>
<dbReference type="InterPro" id="IPR013783">
    <property type="entry name" value="Ig-like_fold"/>
</dbReference>
<gene>
    <name evidence="3" type="ORF">B0A64_14455</name>
</gene>
<feature type="domain" description="DUF7507" evidence="2">
    <location>
        <begin position="2903"/>
        <end position="3007"/>
    </location>
</feature>
<sequence>MIKNYATVNLILNFKKAIFLFFVFFMFSQISSAQCAKPAVGCSTTDLSNFGFASNNDAATIEYDNFVSSWHTTVVRTSDGSFQTWGETIGNNGTTNVLAPLTINKTNFSGLTTGATPLKVALGSNSSNNVQGILLATDGLYAWSLRGAVIDATLTTSAAFQKVTIGGNANGLPTGVVPGDVKMMFATFKTLVITTCSGDVWVISQIPNARGNGATGNNTTWYKVTTSATGNPFLTDVVACRGSADGFMALKSDGSVYVWGTNALLGDTTGYLTQTRAIKMTLPSGITPKMIGSTGPNTARSYYVLATDGNLYALGKNNTKQLGDWTTTDRFAWVQPRYTSATGPVMNDIKWFSPQEHDFNYGAVNVLNNSKNIYAFGNNSGFLIGTTGASSDPSIPNGLVAGNSILAVETGGHTSMIVKSCEAKFGYVGHRISGSMGDGTNASTNEANYTFATANVQICGAESNPAIQPISTGGGPDSKYCVGDPVLLSPTPAGGTLSVLSGPGTLTGNTVNFTAAGTVVVQYSVTTACGGTSVTSKSFDAALCPIDLQITKTVDNLTPSVGSNSVFTITTKNNGTYKGTGITVNDALPAGYTFVSATPSTGTWLSPNWTVGNLASGTSATLSIVATVNASGPYANTATVTGNDPDTDLTNNTATATPVVQTNLTVTKTINNTTPNIGSNVTFTITASNAGPSNATGVIVNDVLPAGYTFVSATPSTGTWSAPDWTIGGLANGATATIAIVATVNASGSYTNTATITGGQNDPTPGNNSESVTPVVNKTPVANANTNASIPSTAGATAISALTATDTDGTIANYTVLSLPTHGVLALSGTPVTLNQVLTPAQVSLLTYDPIGTFTGDDTFTFTATDNQGAVATAATITIPVGNNPPVANADTNNSIPSTAGATAINALTATDTDGTIANYTVLSLPAHGTLALSGVAVTANQVLTPAQVSLLTYDPIGTFTGDDTFTFTATDNLGAVATAATITIPVGNNPPVANADTNTSILSTAGATAINALTATDTDGTIANYTVLSLPAHGTLALSGVAVTLNQVLTPAQAAMLTYDPIGTYTGDDTFTFTATDNSGAVATTATITIPVGNNPPVANADTNTSILSTAGATAINALTATDTDGTIASYTVLSLPTHGTLALAGTPVTLNQVLTPAQVSLLTYDPIGTFTGDDTFTFTATDNSGAVATAATITIPVGNNPPVANADTNTGIPSTAGATAINALTATDTDGTIANYTVLSLPTHGTLALSGVAVTANQILTPAQVSLLTYDPAGTFTGDDTFTFTATDNNGAVATAATITIPVGNNPPVANADTNTSIPSTAGATAINALTATDTDGTIASYTVLSLPTHGTLALAGTPVTLNQVLTPAQAAMLTYDPIGTFTGDDTFSFTATDNSGAVATAATITIPVGNNPPVANADTNNSIPSTAGATAINALTATDTDGTIANYTVLSLPTHGTLALAGTPVTLNQVLTQAQAAMLTYDPIGTFTGDDTFTFTATDNNGAVATAATITIPVGNNAPVANANTNASIPSSASATAISALTATDTDGTIANYTVLSLPTHGTLALAGTPVTLNQVLTPAQAAMLTYDPIGTYTGDDTFSFTATDNSGAVATAATITIPVGNNPPVANADTNTAIPSTAGATAINALTATDTDGTIASYTVLSLPTHGTLALSGVAVTANQVLTPAQVSLLTYDPAGTFTGNDTFTFTATDNSGAVATAATITIPVGNNPPVANADTNTSIPSTAGATAINALTATDTDGTIANYTVLSLPTHGTLALSGVAVTANQVLTPAQVSLLTYDPIGTFTGDDTFTFTATDNNGAVATAATITIPVGNNAPVANANTNASIPSSASATAISALTATDTDGTIASYTVLSLPTHGTLALAGTPVTLNQVLTPAQAAMLTYDPIGTFTGDDTFTFTATDNSGAVATAATITIPVGNNPPVANADTNTSIPSTAGATAINALTATDTDGTIANYTVLSLPTHGTLALSGVAVIANQVLTPAQVSLLTYDPIGTFTGDDTFTFTATDNNGAVATAATITIPVGNNAPVANANTNASIPSSASATAISALTATDTDGTIASYTLLSLPTHGTLALAGTPVTLNQVLTPAQAAMLTYDPIGTFTGDDTFTFTATDNSGAVATAATITIPVGNNPPVANADTNTSIPSTAGATAINALTATDTDGTIANYTVLSLPTHGTLALSGVAVTANQILTPAQVSLLTYDPAGTFTGDDTFTFTATDNLGAVATAATITIPVGNNPPVANADTNNSIPSTAGATAINALNATDTDGTIANYTVLSLPTHGTLALAGTPVTLNQVLTPAQAAMLTYDPIGTFTGDDTFSFTATDNSGAVATAATITIPVGNNPPVANADTNSSIPSTAGATAINALTATDTDGTIASYTVLSLPAHGTLALSGVAVTANQILTPVQVSLLTYDPIGTFTGDDTFTFTATDNSGAVATAATITIPVANNAPDAHDDTNAAIPSRAGATAINALTATDTDGTIASYTVLSLPANGILALAGVPVTINQVLTPAQAAMLTYDPNGAFTGNDTFTFTATDNNGAIDATPAVITIVIEKTVLNAVSDPINAVVGINKPVTVLNVFNNDTLNNDPLVPSDVNLGVRVPDPTGTLTLKPDGTIELIPNAPAGTYSLTYEICEAANIFNCSSAVVTVTVVAPTMTVSASSYCSNNTPYVSYNVVADNFTPTGLLTINWIDSANNIVATQNNMPLSGTVLWPGAVVDGSNNPTDWPGWILTGGQWLQGNDGFELTRPAVTMQFTLNPTKSVVVNYPGAASGCNAMPTFGIQAGNEDDVTLADGLNGSPEVINVLDNDKLNGVPVKASDVILKGLDLPKGITINADGTIDVAPGTKGGNYTLTYQICEVANASNCTTATVKIFVEVPAIAIVKTVVLNDNNGNEYAEAGETLTYSFAITNTGNTALENIVVADPLPGIVMNGGPISLAAGQSDTSSITGTYTLTQNDINAGTISNQAIVSGVTKSGIAVSDKSDSGDLNGEKPTILTLSGCVIKIFNAVSSNGDGKNERFYVQGLECYPDNTVQIYNRWGVLVFDRDHYNNTDIAFRGISEGRVTIKDSNGLPEGTYYYIIRYKDKQSNPHQEAGYLYLTK</sequence>
<dbReference type="InterPro" id="IPR051172">
    <property type="entry name" value="Chlamydia_OmcB"/>
</dbReference>
<comment type="caution">
    <text evidence="3">The sequence shown here is derived from an EMBL/GenBank/DDBJ whole genome shotgun (WGS) entry which is preliminary data.</text>
</comment>
<name>A0A227P746_9FLAO</name>
<evidence type="ECO:0000313" key="4">
    <source>
        <dbReference type="Proteomes" id="UP000214684"/>
    </source>
</evidence>
<reference evidence="3 4" key="1">
    <citation type="submission" date="2016-11" db="EMBL/GenBank/DDBJ databases">
        <title>Whole genomes of Flavobacteriaceae.</title>
        <authorList>
            <person name="Stine C."/>
            <person name="Li C."/>
            <person name="Tadesse D."/>
        </authorList>
    </citation>
    <scope>NUCLEOTIDE SEQUENCE [LARGE SCALE GENOMIC DNA]</scope>
    <source>
        <strain evidence="3 4">DSM 24704</strain>
    </source>
</reference>
<organism evidence="3 4">
    <name type="scientific">Flavobacterium araucananum</name>
    <dbReference type="NCBI Taxonomy" id="946678"/>
    <lineage>
        <taxon>Bacteria</taxon>
        <taxon>Pseudomonadati</taxon>
        <taxon>Bacteroidota</taxon>
        <taxon>Flavobacteriia</taxon>
        <taxon>Flavobacteriales</taxon>
        <taxon>Flavobacteriaceae</taxon>
        <taxon>Flavobacterium</taxon>
    </lineage>
</organism>
<dbReference type="NCBIfam" id="TIGR01451">
    <property type="entry name" value="B_ant_repeat"/>
    <property type="match status" value="3"/>
</dbReference>
<dbReference type="Pfam" id="PF13585">
    <property type="entry name" value="CHU_C"/>
    <property type="match status" value="1"/>
</dbReference>
<dbReference type="InterPro" id="IPR055354">
    <property type="entry name" value="DUF7507"/>
</dbReference>
<dbReference type="Pfam" id="PF17963">
    <property type="entry name" value="Big_9"/>
    <property type="match status" value="18"/>
</dbReference>
<evidence type="ECO:0000313" key="3">
    <source>
        <dbReference type="EMBL" id="OXG04855.1"/>
    </source>
</evidence>
<dbReference type="RefSeq" id="WP_089480231.1">
    <property type="nucleotide sequence ID" value="NZ_MUGS01000029.1"/>
</dbReference>
<dbReference type="Pfam" id="PF24346">
    <property type="entry name" value="DUF7507"/>
    <property type="match status" value="1"/>
</dbReference>
<accession>A0A227P746</accession>
<dbReference type="PANTHER" id="PTHR34819">
    <property type="entry name" value="LARGE CYSTEINE-RICH PERIPLASMIC PROTEIN OMCB"/>
    <property type="match status" value="1"/>
</dbReference>
<dbReference type="Gene3D" id="2.60.40.10">
    <property type="entry name" value="Immunoglobulins"/>
    <property type="match status" value="3"/>
</dbReference>
<dbReference type="OrthoDB" id="9805017at2"/>